<evidence type="ECO:0000313" key="6">
    <source>
        <dbReference type="Proteomes" id="UP000035682"/>
    </source>
</evidence>
<dbReference type="PANTHER" id="PTHR11769:SF35">
    <property type="entry name" value="HYALURONIDASE"/>
    <property type="match status" value="1"/>
</dbReference>
<dbReference type="InterPro" id="IPR018155">
    <property type="entry name" value="Hyaluronidase"/>
</dbReference>
<keyword evidence="4" id="KW-1133">Transmembrane helix</keyword>
<dbReference type="EC" id="3.2.1.35" evidence="3"/>
<dbReference type="WormBase" id="SRAE_X000016600">
    <property type="protein sequence ID" value="SRP10635"/>
    <property type="gene ID" value="WBGene00265722"/>
</dbReference>
<reference evidence="5 6" key="1">
    <citation type="submission" date="2014-09" db="EMBL/GenBank/DDBJ databases">
        <authorList>
            <person name="Martin A.A."/>
        </authorList>
    </citation>
    <scope>NUCLEOTIDE SEQUENCE</scope>
    <source>
        <strain evidence="6">ED321</strain>
        <strain evidence="5">ED321 Heterogonic</strain>
    </source>
</reference>
<name>A0A090LM81_STRRB</name>
<dbReference type="Gene3D" id="3.20.20.70">
    <property type="entry name" value="Aldolase class I"/>
    <property type="match status" value="1"/>
</dbReference>
<dbReference type="GeneID" id="36383216"/>
<dbReference type="GO" id="GO:0004415">
    <property type="term" value="F:hyalurononglucosaminidase activity"/>
    <property type="evidence" value="ECO:0007669"/>
    <property type="project" value="UniProtKB-UniRule"/>
</dbReference>
<organism evidence="5">
    <name type="scientific">Strongyloides ratti</name>
    <name type="common">Parasitic roundworm</name>
    <dbReference type="NCBI Taxonomy" id="34506"/>
    <lineage>
        <taxon>Eukaryota</taxon>
        <taxon>Metazoa</taxon>
        <taxon>Ecdysozoa</taxon>
        <taxon>Nematoda</taxon>
        <taxon>Chromadorea</taxon>
        <taxon>Rhabditida</taxon>
        <taxon>Tylenchina</taxon>
        <taxon>Panagrolaimomorpha</taxon>
        <taxon>Strongyloidoidea</taxon>
        <taxon>Strongyloididae</taxon>
        <taxon>Strongyloides</taxon>
    </lineage>
</organism>
<dbReference type="InterPro" id="IPR013785">
    <property type="entry name" value="Aldolase_TIM"/>
</dbReference>
<dbReference type="EMBL" id="LN609530">
    <property type="protein sequence ID" value="CEF70836.1"/>
    <property type="molecule type" value="Genomic_DNA"/>
</dbReference>
<keyword evidence="6" id="KW-1185">Reference proteome</keyword>
<protein>
    <recommendedName>
        <fullName evidence="3">Hyaluronidase</fullName>
        <ecNumber evidence="3">3.2.1.35</ecNumber>
    </recommendedName>
</protein>
<evidence type="ECO:0000256" key="1">
    <source>
        <dbReference type="ARBA" id="ARBA00008871"/>
    </source>
</evidence>
<evidence type="ECO:0000313" key="7">
    <source>
        <dbReference type="WBParaSite" id="SRAE_X000016600.1"/>
    </source>
</evidence>
<dbReference type="SUPFAM" id="SSF51445">
    <property type="entry name" value="(Trans)glycosidases"/>
    <property type="match status" value="1"/>
</dbReference>
<evidence type="ECO:0000313" key="5">
    <source>
        <dbReference type="EMBL" id="CEF70836.1"/>
    </source>
</evidence>
<dbReference type="GO" id="GO:0030214">
    <property type="term" value="P:hyaluronan catabolic process"/>
    <property type="evidence" value="ECO:0007669"/>
    <property type="project" value="TreeGrafter"/>
</dbReference>
<keyword evidence="3" id="KW-0326">Glycosidase</keyword>
<dbReference type="GO" id="GO:0005975">
    <property type="term" value="P:carbohydrate metabolic process"/>
    <property type="evidence" value="ECO:0007669"/>
    <property type="project" value="InterPro"/>
</dbReference>
<proteinExistence type="inferred from homology"/>
<feature type="transmembrane region" description="Helical" evidence="4">
    <location>
        <begin position="7"/>
        <end position="32"/>
    </location>
</feature>
<evidence type="ECO:0000313" key="8">
    <source>
        <dbReference type="WormBase" id="SRAE_X000016600"/>
    </source>
</evidence>
<dbReference type="RefSeq" id="XP_024510032.1">
    <property type="nucleotide sequence ID" value="XM_024644478.1"/>
</dbReference>
<dbReference type="Proteomes" id="UP000035682">
    <property type="component" value="Unplaced"/>
</dbReference>
<comment type="catalytic activity">
    <reaction evidence="3">
        <text>Random hydrolysis of (1-&gt;4)-linkages between N-acetyl-beta-D-glucosamine and D-glucuronate residues in hyaluronate.</text>
        <dbReference type="EC" id="3.2.1.35"/>
    </reaction>
</comment>
<keyword evidence="4" id="KW-0472">Membrane</keyword>
<evidence type="ECO:0000256" key="4">
    <source>
        <dbReference type="SAM" id="Phobius"/>
    </source>
</evidence>
<dbReference type="PANTHER" id="PTHR11769">
    <property type="entry name" value="HYALURONIDASE"/>
    <property type="match status" value="1"/>
</dbReference>
<dbReference type="OMA" id="FPSIYMD"/>
<reference evidence="7" key="2">
    <citation type="submission" date="2020-12" db="UniProtKB">
        <authorList>
            <consortium name="WormBaseParasite"/>
        </authorList>
    </citation>
    <scope>IDENTIFICATION</scope>
</reference>
<keyword evidence="3 5" id="KW-0378">Hydrolase</keyword>
<dbReference type="WBParaSite" id="SRAE_X000016600.1">
    <property type="protein sequence ID" value="SRAE_X000016600.1"/>
    <property type="gene ID" value="WBGene00265722"/>
</dbReference>
<dbReference type="OrthoDB" id="5796153at2759"/>
<dbReference type="Pfam" id="PF01630">
    <property type="entry name" value="Glyco_hydro_56"/>
    <property type="match status" value="1"/>
</dbReference>
<evidence type="ECO:0000256" key="3">
    <source>
        <dbReference type="RuleBase" id="RU610713"/>
    </source>
</evidence>
<evidence type="ECO:0000256" key="2">
    <source>
        <dbReference type="ARBA" id="ARBA00023157"/>
    </source>
</evidence>
<gene>
    <name evidence="5 7 8" type="ORF">SRAE_X000016600</name>
</gene>
<dbReference type="PRINTS" id="PR00846">
    <property type="entry name" value="GLHYDRLASE56"/>
</dbReference>
<comment type="similarity">
    <text evidence="1 3">Belongs to the glycosyl hydrolase 56 family.</text>
</comment>
<dbReference type="InterPro" id="IPR017853">
    <property type="entry name" value="GH"/>
</dbReference>
<dbReference type="AlphaFoldDB" id="A0A090LM81"/>
<keyword evidence="2" id="KW-1015">Disulfide bond</keyword>
<sequence length="419" mass="49274">MITRKYLVIYYKISLFIILTLVNYLISIEIIWNGPTEQCQRNSTNKINYGSYGISTNNDCQFRGEKIVVLYERDIGRYPYIKMDNESQYEEHNNGLPQKVNMSEHLKQLEKKIEEIIPDKNFSGLGVIDIEEWRPTYDSNWSSKRVYRNESIKIVLARNSTLNSTEAEKLAIKEFNKAAADFFIETIKKCKELRPNAKWGFYGFPTCNENAENRGWNFCFPNISNQIIPILNHTDVLYPSPYIVPGQNYSIKDKFVNAVLDETQRIVEEIIKIGGNKKKIYMYNKIEVDQQNVNYENIEFYDPYYLCIVYNRAIDYNIDGVIVWTTSQNMSKRCQYIKKYVDNVFGPYIQSMNLFHPFFINTPFLNFINKFLLRKDSLKIDCSKLLTNDNIQDWCKTNFYGPNCMASKLNSSGLDHQKY</sequence>
<accession>A0A090LM81</accession>
<keyword evidence="4" id="KW-0812">Transmembrane</keyword>
<dbReference type="CTD" id="36383216"/>
<dbReference type="STRING" id="34506.A0A090LM81"/>